<gene>
    <name evidence="3" type="ORF">GKJPGBOP_01901</name>
</gene>
<name>A0A401VYW0_STREY</name>
<organism evidence="3 4">
    <name type="scientific">Streptomyces paromomycinus</name>
    <name type="common">Streptomyces rimosus subsp. paromomycinus</name>
    <dbReference type="NCBI Taxonomy" id="92743"/>
    <lineage>
        <taxon>Bacteria</taxon>
        <taxon>Bacillati</taxon>
        <taxon>Actinomycetota</taxon>
        <taxon>Actinomycetes</taxon>
        <taxon>Kitasatosporales</taxon>
        <taxon>Streptomycetaceae</taxon>
        <taxon>Streptomyces</taxon>
    </lineage>
</organism>
<keyword evidence="3" id="KW-0378">Hydrolase</keyword>
<evidence type="ECO:0000259" key="2">
    <source>
        <dbReference type="Pfam" id="PF13472"/>
    </source>
</evidence>
<dbReference type="Proteomes" id="UP000286746">
    <property type="component" value="Unassembled WGS sequence"/>
</dbReference>
<feature type="signal peptide" evidence="1">
    <location>
        <begin position="1"/>
        <end position="22"/>
    </location>
</feature>
<dbReference type="SUPFAM" id="SSF52266">
    <property type="entry name" value="SGNH hydrolase"/>
    <property type="match status" value="1"/>
</dbReference>
<evidence type="ECO:0000313" key="4">
    <source>
        <dbReference type="Proteomes" id="UP000286746"/>
    </source>
</evidence>
<evidence type="ECO:0000256" key="1">
    <source>
        <dbReference type="SAM" id="SignalP"/>
    </source>
</evidence>
<dbReference type="PROSITE" id="PS51257">
    <property type="entry name" value="PROKAR_LIPOPROTEIN"/>
    <property type="match status" value="1"/>
</dbReference>
<dbReference type="Gene3D" id="3.40.50.1110">
    <property type="entry name" value="SGNH hydrolase"/>
    <property type="match status" value="1"/>
</dbReference>
<dbReference type="EMBL" id="BHZD01000001">
    <property type="protein sequence ID" value="GCD42242.1"/>
    <property type="molecule type" value="Genomic_DNA"/>
</dbReference>
<proteinExistence type="predicted"/>
<dbReference type="InterPro" id="IPR013830">
    <property type="entry name" value="SGNH_hydro"/>
</dbReference>
<dbReference type="PANTHER" id="PTHR43784">
    <property type="entry name" value="GDSL-LIKE LIPASE/ACYLHYDROLASE, PUTATIVE (AFU_ORTHOLOGUE AFUA_2G00820)-RELATED"/>
    <property type="match status" value="1"/>
</dbReference>
<reference evidence="3 4" key="1">
    <citation type="submission" date="2018-11" db="EMBL/GenBank/DDBJ databases">
        <title>Whole genome sequence of Streptomyces paromomycinus NBRC 15454(T).</title>
        <authorList>
            <person name="Komaki H."/>
            <person name="Tamura T."/>
        </authorList>
    </citation>
    <scope>NUCLEOTIDE SEQUENCE [LARGE SCALE GENOMIC DNA]</scope>
    <source>
        <strain evidence="3 4">NBRC 15454</strain>
    </source>
</reference>
<accession>A0A401VYW0</accession>
<dbReference type="AlphaFoldDB" id="A0A401VYW0"/>
<feature type="chain" id="PRO_5039209121" evidence="1">
    <location>
        <begin position="23"/>
        <end position="456"/>
    </location>
</feature>
<protein>
    <submittedName>
        <fullName evidence="3">SGNH hydrolase</fullName>
    </submittedName>
</protein>
<dbReference type="GO" id="GO:0016787">
    <property type="term" value="F:hydrolase activity"/>
    <property type="evidence" value="ECO:0007669"/>
    <property type="project" value="UniProtKB-KW"/>
</dbReference>
<keyword evidence="1" id="KW-0732">Signal</keyword>
<dbReference type="InterPro" id="IPR036514">
    <property type="entry name" value="SGNH_hydro_sf"/>
</dbReference>
<dbReference type="PANTHER" id="PTHR43784:SF2">
    <property type="entry name" value="GDSL-LIKE LIPASE_ACYLHYDROLASE, PUTATIVE (AFU_ORTHOLOGUE AFUA_2G00820)-RELATED"/>
    <property type="match status" value="1"/>
</dbReference>
<dbReference type="Pfam" id="PF13472">
    <property type="entry name" value="Lipase_GDSL_2"/>
    <property type="match status" value="1"/>
</dbReference>
<keyword evidence="4" id="KW-1185">Reference proteome</keyword>
<sequence length="456" mass="48507">MRWRLRNGVGSVLTVITLVAVAGACAPASPALRTGGATPAATAPQWTTTWGAAVQQAASGPADIDRNWSEEGFADQTLRQVLRVSVGGTELRLRLSNAYGTKPLHIAGATLARSDGGPKARPGTIKELTFRGARATTIPVGRDLVTDALPFPTSALEKLTVSLRLDRPTGPATVHRFTTATSYRAPGDHLRTVFTDAFDRNTSYAWYYLTAAEVTGRPRTPTDQRAALLADSAEAPPAPFARPVPPSFLVFGDSLIDGVGTTPGTDNRFSDKLAERLLAARRPQGAVNAGLAGDSLLRDSPCYGEKALTRFEKTLREHPDLRTVFIHIGANDLARTGPGNPCMQPHPPVTARRLIDAHRTLIRQAHAHGLKAVGLTILPVRGAVFPFTDAVGDKVRQELNTWIRTSGAYDTVLDAAQILTDPTTGRTAPGYVSEDGLHPSDAGYAALASAVNLNDL</sequence>
<feature type="domain" description="SGNH hydrolase-type esterase" evidence="2">
    <location>
        <begin position="250"/>
        <end position="446"/>
    </location>
</feature>
<comment type="caution">
    <text evidence="3">The sequence shown here is derived from an EMBL/GenBank/DDBJ whole genome shotgun (WGS) entry which is preliminary data.</text>
</comment>
<dbReference type="InterPro" id="IPR053140">
    <property type="entry name" value="GDSL_Rv0518-like"/>
</dbReference>
<evidence type="ECO:0000313" key="3">
    <source>
        <dbReference type="EMBL" id="GCD42242.1"/>
    </source>
</evidence>